<dbReference type="PANTHER" id="PTHR33490:SF1">
    <property type="entry name" value="SLL1233 PROTEIN"/>
    <property type="match status" value="1"/>
</dbReference>
<evidence type="ECO:0000259" key="1">
    <source>
        <dbReference type="SMART" id="SM00460"/>
    </source>
</evidence>
<reference evidence="2 3" key="1">
    <citation type="submission" date="2019-06" db="EMBL/GenBank/DDBJ databases">
        <title>New taxonomy in bacterial strain CC-CFT640, isolated from vineyard.</title>
        <authorList>
            <person name="Lin S.-Y."/>
            <person name="Tsai C.-F."/>
            <person name="Young C.-C."/>
        </authorList>
    </citation>
    <scope>NUCLEOTIDE SEQUENCE [LARGE SCALE GENOMIC DNA]</scope>
    <source>
        <strain evidence="2 3">CC-CFT640</strain>
    </source>
</reference>
<name>A0A5C8P7P2_9HYPH</name>
<dbReference type="PANTHER" id="PTHR33490">
    <property type="entry name" value="BLR5614 PROTEIN-RELATED"/>
    <property type="match status" value="1"/>
</dbReference>
<gene>
    <name evidence="2" type="ORF">FHP25_37740</name>
</gene>
<dbReference type="InterPro" id="IPR002931">
    <property type="entry name" value="Transglutaminase-like"/>
</dbReference>
<dbReference type="SUPFAM" id="SSF54001">
    <property type="entry name" value="Cysteine proteinases"/>
    <property type="match status" value="1"/>
</dbReference>
<dbReference type="Pfam" id="PF08379">
    <property type="entry name" value="Bact_transglu_N"/>
    <property type="match status" value="1"/>
</dbReference>
<dbReference type="RefSeq" id="WP_147852183.1">
    <property type="nucleotide sequence ID" value="NZ_VDUZ01000073.1"/>
</dbReference>
<dbReference type="InterPro" id="IPR013589">
    <property type="entry name" value="Bac_transglu_N"/>
</dbReference>
<protein>
    <submittedName>
        <fullName evidence="2">Transglutaminase family protein</fullName>
    </submittedName>
</protein>
<feature type="domain" description="Transglutaminase-like" evidence="1">
    <location>
        <begin position="178"/>
        <end position="251"/>
    </location>
</feature>
<dbReference type="Pfam" id="PF01841">
    <property type="entry name" value="Transglut_core"/>
    <property type="match status" value="1"/>
</dbReference>
<proteinExistence type="predicted"/>
<comment type="caution">
    <text evidence="2">The sequence shown here is derived from an EMBL/GenBank/DDBJ whole genome shotgun (WGS) entry which is preliminary data.</text>
</comment>
<dbReference type="Proteomes" id="UP000321638">
    <property type="component" value="Unassembled WGS sequence"/>
</dbReference>
<keyword evidence="3" id="KW-1185">Reference proteome</keyword>
<evidence type="ECO:0000313" key="2">
    <source>
        <dbReference type="EMBL" id="TXL69750.1"/>
    </source>
</evidence>
<dbReference type="OrthoDB" id="9804023at2"/>
<dbReference type="EMBL" id="VDUZ01000073">
    <property type="protein sequence ID" value="TXL69750.1"/>
    <property type="molecule type" value="Genomic_DNA"/>
</dbReference>
<dbReference type="AlphaFoldDB" id="A0A5C8P7P2"/>
<dbReference type="InterPro" id="IPR038765">
    <property type="entry name" value="Papain-like_cys_pep_sf"/>
</dbReference>
<sequence length="298" mass="32499">MRFLLRHTTTYRYANPVMFGRHRLMVRPRDSHEMRLHEATLAITPTPSQTVWQYDVFGNSIALVDFAEPASALVIESTLDVERFPFVATEYMVAEHARNLPLAYSADEIRDLAGLQERHVPDPEHAIDLWAKGFLTVADETPGLPETLPVLNAMAAAIRGTFTYVPRDAYGTQSPLETLQSGSGTCRDFAYLMMEGARSLGLAARFVSGYIYDPGRDEAADAPAVEGGGATHAWAQIYLPGAGWMHLDPTNALVSDGALIPVAIVRDPAQASPVSGSWEGKAEDGLGLEVEVSVTRKD</sequence>
<organism evidence="2 3">
    <name type="scientific">Vineibacter terrae</name>
    <dbReference type="NCBI Taxonomy" id="2586908"/>
    <lineage>
        <taxon>Bacteria</taxon>
        <taxon>Pseudomonadati</taxon>
        <taxon>Pseudomonadota</taxon>
        <taxon>Alphaproteobacteria</taxon>
        <taxon>Hyphomicrobiales</taxon>
        <taxon>Vineibacter</taxon>
    </lineage>
</organism>
<dbReference type="Gene3D" id="3.10.620.30">
    <property type="match status" value="1"/>
</dbReference>
<dbReference type="SMART" id="SM00460">
    <property type="entry name" value="TGc"/>
    <property type="match status" value="1"/>
</dbReference>
<accession>A0A5C8P7P2</accession>
<evidence type="ECO:0000313" key="3">
    <source>
        <dbReference type="Proteomes" id="UP000321638"/>
    </source>
</evidence>